<dbReference type="Gene3D" id="3.80.10.10">
    <property type="entry name" value="Ribonuclease Inhibitor"/>
    <property type="match status" value="1"/>
</dbReference>
<organism evidence="2 3">
    <name type="scientific">Mycena sanguinolenta</name>
    <dbReference type="NCBI Taxonomy" id="230812"/>
    <lineage>
        <taxon>Eukaryota</taxon>
        <taxon>Fungi</taxon>
        <taxon>Dikarya</taxon>
        <taxon>Basidiomycota</taxon>
        <taxon>Agaricomycotina</taxon>
        <taxon>Agaricomycetes</taxon>
        <taxon>Agaricomycetidae</taxon>
        <taxon>Agaricales</taxon>
        <taxon>Marasmiineae</taxon>
        <taxon>Mycenaceae</taxon>
        <taxon>Mycena</taxon>
    </lineage>
</organism>
<evidence type="ECO:0000259" key="1">
    <source>
        <dbReference type="Pfam" id="PF12937"/>
    </source>
</evidence>
<comment type="caution">
    <text evidence="2">The sequence shown here is derived from an EMBL/GenBank/DDBJ whole genome shotgun (WGS) entry which is preliminary data.</text>
</comment>
<dbReference type="Pfam" id="PF12937">
    <property type="entry name" value="F-box-like"/>
    <property type="match status" value="1"/>
</dbReference>
<feature type="domain" description="F-box" evidence="1">
    <location>
        <begin position="18"/>
        <end position="58"/>
    </location>
</feature>
<keyword evidence="3" id="KW-1185">Reference proteome</keyword>
<evidence type="ECO:0000313" key="2">
    <source>
        <dbReference type="EMBL" id="KAF7342614.1"/>
    </source>
</evidence>
<dbReference type="InterPro" id="IPR001810">
    <property type="entry name" value="F-box_dom"/>
</dbReference>
<dbReference type="SUPFAM" id="SSF52047">
    <property type="entry name" value="RNI-like"/>
    <property type="match status" value="1"/>
</dbReference>
<dbReference type="OrthoDB" id="3018405at2759"/>
<reference evidence="2" key="1">
    <citation type="submission" date="2020-05" db="EMBL/GenBank/DDBJ databases">
        <title>Mycena genomes resolve the evolution of fungal bioluminescence.</title>
        <authorList>
            <person name="Tsai I.J."/>
        </authorList>
    </citation>
    <scope>NUCLEOTIDE SEQUENCE</scope>
    <source>
        <strain evidence="2">160909Yilan</strain>
    </source>
</reference>
<dbReference type="SUPFAM" id="SSF81383">
    <property type="entry name" value="F-box domain"/>
    <property type="match status" value="1"/>
</dbReference>
<dbReference type="AlphaFoldDB" id="A0A8H6XL28"/>
<name>A0A8H6XL28_9AGAR</name>
<dbReference type="InterPro" id="IPR036047">
    <property type="entry name" value="F-box-like_dom_sf"/>
</dbReference>
<evidence type="ECO:0000313" key="3">
    <source>
        <dbReference type="Proteomes" id="UP000623467"/>
    </source>
</evidence>
<accession>A0A8H6XL28</accession>
<dbReference type="Proteomes" id="UP000623467">
    <property type="component" value="Unassembled WGS sequence"/>
</dbReference>
<dbReference type="InterPro" id="IPR032675">
    <property type="entry name" value="LRR_dom_sf"/>
</dbReference>
<protein>
    <recommendedName>
        <fullName evidence="1">F-box domain-containing protein</fullName>
    </recommendedName>
</protein>
<dbReference type="EMBL" id="JACAZH010000025">
    <property type="protein sequence ID" value="KAF7342614.1"/>
    <property type="molecule type" value="Genomic_DNA"/>
</dbReference>
<proteinExistence type="predicted"/>
<sequence length="352" mass="39738">MVLTRRAATEQNSISRWLPNEVLAAVMTYCSEADLVALCKTSRLLRNLARPVLYRSISIGTTAQMKAFLRTMKSIRPTSSTPRLSDHVRQFVVTDRQCTRNLPKRTAEFLSSLIPKFHHLQSLDLGFNKSLEFTEMLERASFSNLSNFSYTVPSHNLTLVPSFLNRHSTTIKDLSLISDAHPNSVPHLDTVHLPRLKSYDGPSFFIRFFDTSTTCSVTTVFLWFRPYDRDIDRALMLLGPMTALHSFFAFGIPDDIPETTVLESVAKHIPRIQTVALRKDGANQISYPNALEIAPCLKKLKYLHSFNIGDDDGEDYDDLETVYLWSGACSTLSSIVVRTWAPAVTMILVKLS</sequence>
<gene>
    <name evidence="2" type="ORF">MSAN_02018200</name>
</gene>